<feature type="non-terminal residue" evidence="1">
    <location>
        <position position="1"/>
    </location>
</feature>
<evidence type="ECO:0000313" key="2">
    <source>
        <dbReference type="Proteomes" id="UP000648187"/>
    </source>
</evidence>
<sequence length="429" mass="49694">SSPVNKTVLLDWEKLRKTEIIIGENTTKKITTKHTTQPTTTLKTTKRTTPKTTQTIKQLEYVTQRTIRTGPRCIYNLCNEIFESTTKKTKKLYEVWKEITRKPTVGPKYITNPTVSFIPRWIIREVTTKETERFPKRMTAKNPLRKKRESIQTSKSAILCLKDTTTAPFKLPLAEERKEKTNVEDLINILTDGVEIDDGLVDDMIEENYPLDNYKDNEYPVRDDKAEDLVLKYTVDSTKINNYQHLNENLFLQRLSGHLDEDRPTNEKKDDVISQDGEIAAYIDVFINRYLKPNSTSQSQQYNDSEVIHGKINKEVLLDNDRYQRTTFASLNKTKPKNNEHSDKVTELLLNKDVQSLFNTFVLFLMNNISVNAQEATKLVKEINEAPKPNYTALELMLKLNKINPLFTKFRSKSIEINSQPLPRSVAKD</sequence>
<proteinExistence type="predicted"/>
<dbReference type="EMBL" id="JACKWZ010000049">
    <property type="protein sequence ID" value="KAF9418916.1"/>
    <property type="molecule type" value="Genomic_DNA"/>
</dbReference>
<name>A0A835GMJ2_SPOEX</name>
<evidence type="ECO:0000313" key="1">
    <source>
        <dbReference type="EMBL" id="KAF9418916.1"/>
    </source>
</evidence>
<organism evidence="1 2">
    <name type="scientific">Spodoptera exigua</name>
    <name type="common">Beet armyworm</name>
    <name type="synonym">Noctua fulgens</name>
    <dbReference type="NCBI Taxonomy" id="7107"/>
    <lineage>
        <taxon>Eukaryota</taxon>
        <taxon>Metazoa</taxon>
        <taxon>Ecdysozoa</taxon>
        <taxon>Arthropoda</taxon>
        <taxon>Hexapoda</taxon>
        <taxon>Insecta</taxon>
        <taxon>Pterygota</taxon>
        <taxon>Neoptera</taxon>
        <taxon>Endopterygota</taxon>
        <taxon>Lepidoptera</taxon>
        <taxon>Glossata</taxon>
        <taxon>Ditrysia</taxon>
        <taxon>Noctuoidea</taxon>
        <taxon>Noctuidae</taxon>
        <taxon>Amphipyrinae</taxon>
        <taxon>Spodoptera</taxon>
    </lineage>
</organism>
<dbReference type="AlphaFoldDB" id="A0A835GMJ2"/>
<dbReference type="Proteomes" id="UP000648187">
    <property type="component" value="Unassembled WGS sequence"/>
</dbReference>
<keyword evidence="2" id="KW-1185">Reference proteome</keyword>
<reference evidence="1" key="1">
    <citation type="submission" date="2020-08" db="EMBL/GenBank/DDBJ databases">
        <title>Spodoptera exigua strain:BAW_Kor-Di-RS1 Genome sequencing and assembly.</title>
        <authorList>
            <person name="Kim J."/>
            <person name="Nam H.Y."/>
            <person name="Kwon M."/>
            <person name="Choi J.H."/>
            <person name="Cho S.R."/>
            <person name="Kim G.-H."/>
        </authorList>
    </citation>
    <scope>NUCLEOTIDE SEQUENCE</scope>
    <source>
        <strain evidence="1">BAW_Kor-Di-RS1</strain>
        <tissue evidence="1">Whole-body</tissue>
    </source>
</reference>
<gene>
    <name evidence="1" type="ORF">HW555_004436</name>
</gene>
<comment type="caution">
    <text evidence="1">The sequence shown here is derived from an EMBL/GenBank/DDBJ whole genome shotgun (WGS) entry which is preliminary data.</text>
</comment>
<accession>A0A835GMJ2</accession>
<protein>
    <submittedName>
        <fullName evidence="1">Uncharacterized protein</fullName>
    </submittedName>
</protein>
<feature type="non-terminal residue" evidence="1">
    <location>
        <position position="429"/>
    </location>
</feature>